<evidence type="ECO:0000256" key="1">
    <source>
        <dbReference type="SAM" id="MobiDB-lite"/>
    </source>
</evidence>
<reference evidence="2 3" key="1">
    <citation type="journal article" date="2018" name="New Phytol.">
        <title>Phylogenomics of Endogonaceae and evolution of mycorrhizas within Mucoromycota.</title>
        <authorList>
            <person name="Chang Y."/>
            <person name="Desiro A."/>
            <person name="Na H."/>
            <person name="Sandor L."/>
            <person name="Lipzen A."/>
            <person name="Clum A."/>
            <person name="Barry K."/>
            <person name="Grigoriev I.V."/>
            <person name="Martin F.M."/>
            <person name="Stajich J.E."/>
            <person name="Smith M.E."/>
            <person name="Bonito G."/>
            <person name="Spatafora J.W."/>
        </authorList>
    </citation>
    <scope>NUCLEOTIDE SEQUENCE [LARGE SCALE GENOMIC DNA]</scope>
    <source>
        <strain evidence="2 3">GMNB39</strain>
    </source>
</reference>
<evidence type="ECO:0000313" key="2">
    <source>
        <dbReference type="EMBL" id="RUP42786.1"/>
    </source>
</evidence>
<name>A0A433CVX7_9FUNG</name>
<keyword evidence="3" id="KW-1185">Reference proteome</keyword>
<protein>
    <submittedName>
        <fullName evidence="2">Uncharacterized protein</fullName>
    </submittedName>
</protein>
<evidence type="ECO:0000313" key="3">
    <source>
        <dbReference type="Proteomes" id="UP000268093"/>
    </source>
</evidence>
<dbReference type="EMBL" id="RBNI01012427">
    <property type="protein sequence ID" value="RUP42786.1"/>
    <property type="molecule type" value="Genomic_DNA"/>
</dbReference>
<dbReference type="AlphaFoldDB" id="A0A433CVX7"/>
<organism evidence="2 3">
    <name type="scientific">Jimgerdemannia flammicorona</name>
    <dbReference type="NCBI Taxonomy" id="994334"/>
    <lineage>
        <taxon>Eukaryota</taxon>
        <taxon>Fungi</taxon>
        <taxon>Fungi incertae sedis</taxon>
        <taxon>Mucoromycota</taxon>
        <taxon>Mucoromycotina</taxon>
        <taxon>Endogonomycetes</taxon>
        <taxon>Endogonales</taxon>
        <taxon>Endogonaceae</taxon>
        <taxon>Jimgerdemannia</taxon>
    </lineage>
</organism>
<proteinExistence type="predicted"/>
<dbReference type="Proteomes" id="UP000268093">
    <property type="component" value="Unassembled WGS sequence"/>
</dbReference>
<sequence>MVSLAQSPVGPFEQQIGDSPPRIPPVYTPPDRRRRRGGRDGWQVRAQSIPRVPEAAQGTLAHAPGKVRQGRVRSQDE</sequence>
<gene>
    <name evidence="2" type="ORF">BC936DRAFT_138090</name>
</gene>
<comment type="caution">
    <text evidence="2">The sequence shown here is derived from an EMBL/GenBank/DDBJ whole genome shotgun (WGS) entry which is preliminary data.</text>
</comment>
<feature type="region of interest" description="Disordered" evidence="1">
    <location>
        <begin position="1"/>
        <end position="77"/>
    </location>
</feature>
<accession>A0A433CVX7</accession>